<evidence type="ECO:0000256" key="5">
    <source>
        <dbReference type="ARBA" id="ARBA00023088"/>
    </source>
</evidence>
<dbReference type="SUPFAM" id="SSF48239">
    <property type="entry name" value="Terpenoid cyclases/Protein prenyltransferases"/>
    <property type="match status" value="1"/>
</dbReference>
<feature type="domain" description="MucBP" evidence="9">
    <location>
        <begin position="418"/>
        <end position="479"/>
    </location>
</feature>
<dbReference type="Pfam" id="PF06458">
    <property type="entry name" value="MucBP"/>
    <property type="match status" value="2"/>
</dbReference>
<dbReference type="EMBL" id="AZDL01000080">
    <property type="protein sequence ID" value="KRK89642.1"/>
    <property type="molecule type" value="Genomic_DNA"/>
</dbReference>
<keyword evidence="6" id="KW-1133">Transmembrane helix</keyword>
<reference evidence="10 11" key="1">
    <citation type="journal article" date="2015" name="Genome Announc.">
        <title>Expanding the biotechnology potential of lactobacilli through comparative genomics of 213 strains and associated genera.</title>
        <authorList>
            <person name="Sun Z."/>
            <person name="Harris H.M."/>
            <person name="McCann A."/>
            <person name="Guo C."/>
            <person name="Argimon S."/>
            <person name="Zhang W."/>
            <person name="Yang X."/>
            <person name="Jeffery I.B."/>
            <person name="Cooney J.C."/>
            <person name="Kagawa T.F."/>
            <person name="Liu W."/>
            <person name="Song Y."/>
            <person name="Salvetti E."/>
            <person name="Wrobel A."/>
            <person name="Rasinkangas P."/>
            <person name="Parkhill J."/>
            <person name="Rea M.C."/>
            <person name="O'Sullivan O."/>
            <person name="Ritari J."/>
            <person name="Douillard F.P."/>
            <person name="Paul Ross R."/>
            <person name="Yang R."/>
            <person name="Briner A.E."/>
            <person name="Felis G.E."/>
            <person name="de Vos W.M."/>
            <person name="Barrangou R."/>
            <person name="Klaenhammer T.R."/>
            <person name="Caufield P.W."/>
            <person name="Cui Y."/>
            <person name="Zhang H."/>
            <person name="O'Toole P.W."/>
        </authorList>
    </citation>
    <scope>NUCLEOTIDE SEQUENCE [LARGE SCALE GENOMIC DNA]</scope>
    <source>
        <strain evidence="10 11">DSM 20019</strain>
    </source>
</reference>
<organism evidence="10 11">
    <name type="scientific">Latilactobacillus curvatus JCM 1096 = DSM 20019</name>
    <dbReference type="NCBI Taxonomy" id="1293592"/>
    <lineage>
        <taxon>Bacteria</taxon>
        <taxon>Bacillati</taxon>
        <taxon>Bacillota</taxon>
        <taxon>Bacilli</taxon>
        <taxon>Lactobacillales</taxon>
        <taxon>Lactobacillaceae</taxon>
        <taxon>Latilactobacillus</taxon>
    </lineage>
</organism>
<evidence type="ECO:0000256" key="3">
    <source>
        <dbReference type="ARBA" id="ARBA00022729"/>
    </source>
</evidence>
<feature type="signal peptide" evidence="7">
    <location>
        <begin position="1"/>
        <end position="33"/>
    </location>
</feature>
<evidence type="ECO:0000313" key="11">
    <source>
        <dbReference type="Proteomes" id="UP000050828"/>
    </source>
</evidence>
<feature type="chain" id="PRO_5042491704" evidence="7">
    <location>
        <begin position="34"/>
        <end position="542"/>
    </location>
</feature>
<keyword evidence="5" id="KW-0572">Peptidoglycan-anchor</keyword>
<evidence type="ECO:0000256" key="4">
    <source>
        <dbReference type="ARBA" id="ARBA00022737"/>
    </source>
</evidence>
<dbReference type="RefSeq" id="WP_056966896.1">
    <property type="nucleotide sequence ID" value="NZ_AZDL01000080.1"/>
</dbReference>
<dbReference type="InterPro" id="IPR019931">
    <property type="entry name" value="LPXTG_anchor"/>
</dbReference>
<dbReference type="NCBIfam" id="TIGR01167">
    <property type="entry name" value="LPXTG_anchor"/>
    <property type="match status" value="1"/>
</dbReference>
<feature type="transmembrane region" description="Helical" evidence="6">
    <location>
        <begin position="517"/>
        <end position="535"/>
    </location>
</feature>
<accession>A0AAJ0LDK1</accession>
<keyword evidence="6" id="KW-0812">Transmembrane</keyword>
<keyword evidence="2" id="KW-0964">Secreted</keyword>
<keyword evidence="6" id="KW-0472">Membrane</keyword>
<dbReference type="InterPro" id="IPR008930">
    <property type="entry name" value="Terpenoid_cyclase/PrenylTrfase"/>
</dbReference>
<evidence type="ECO:0000259" key="8">
    <source>
        <dbReference type="Pfam" id="PF00746"/>
    </source>
</evidence>
<evidence type="ECO:0000256" key="2">
    <source>
        <dbReference type="ARBA" id="ARBA00022525"/>
    </source>
</evidence>
<evidence type="ECO:0000256" key="1">
    <source>
        <dbReference type="ARBA" id="ARBA00022512"/>
    </source>
</evidence>
<evidence type="ECO:0000313" key="10">
    <source>
        <dbReference type="EMBL" id="KRK89642.1"/>
    </source>
</evidence>
<comment type="caution">
    <text evidence="10">The sequence shown here is derived from an EMBL/GenBank/DDBJ whole genome shotgun (WGS) entry which is preliminary data.</text>
</comment>
<feature type="domain" description="MucBP" evidence="9">
    <location>
        <begin position="342"/>
        <end position="404"/>
    </location>
</feature>
<evidence type="ECO:0000256" key="7">
    <source>
        <dbReference type="SAM" id="SignalP"/>
    </source>
</evidence>
<keyword evidence="1" id="KW-0134">Cell wall</keyword>
<name>A0AAJ0LDK1_LATCU</name>
<dbReference type="Proteomes" id="UP000050828">
    <property type="component" value="Unassembled WGS sequence"/>
</dbReference>
<gene>
    <name evidence="10" type="ORF">FC08_GL001659</name>
</gene>
<dbReference type="InterPro" id="IPR009459">
    <property type="entry name" value="MucBP_dom"/>
</dbReference>
<dbReference type="GeneID" id="49611277"/>
<dbReference type="Gene3D" id="3.10.20.320">
    <property type="entry name" value="Putative peptidoglycan bound protein (lpxtg motif)"/>
    <property type="match status" value="1"/>
</dbReference>
<protein>
    <submittedName>
        <fullName evidence="10">LPXTG-motif cell wall anchor domain protein</fullName>
    </submittedName>
</protein>
<sequence>MKKRQQFFTLLWTGLMLIMPVVSVIGSAQTVSASETKVTQVTPRTASSTDYQKAMVAGAQQLLNNGQPDVWSALAAIQSGVTLSAAQRLSYHNALVADAQSMLADQRFSATDLEVLVIGVTALGEDATNFAGLNIIDKIIEKAPTGGINGQVYGIIALSMRDYGAKAQQAIDSLIPTVLQAQNAENGWAFFGSKSDLDTTGMTMTALGMHRDFPGVQDALDKAVTMLKEKTFVAQTGGFLIPSVYMTEENSNSTAMVVMGLIAAGVDPVTTFVGDQGANPISRLVAYQRADGQFRWNINNDMGSLAMSTEQAVYTLAQYRLFQAGKGSIYDFKTPVIEKASVKVQAVDEKGQILKSLQLAEQPVGQTITVNANQVAVEGYELLGNAQQTVQVAKTGTTVTFQYRKQMIGTIPAAQFADVTVQAVDQNGKVFKTIQLQHQRVGRTMLINASDVAVEGYQLKDTPTKSITINAANNTISFKFERQVTTVEKENKHQADNQDHAQIKQKQLPQTGVNSTVVASVAGLILLTGIIGSWFKRQVEHR</sequence>
<evidence type="ECO:0000259" key="9">
    <source>
        <dbReference type="Pfam" id="PF06458"/>
    </source>
</evidence>
<dbReference type="Pfam" id="PF00746">
    <property type="entry name" value="Gram_pos_anchor"/>
    <property type="match status" value="1"/>
</dbReference>
<feature type="domain" description="Gram-positive cocci surface proteins LPxTG" evidence="8">
    <location>
        <begin position="504"/>
        <end position="531"/>
    </location>
</feature>
<keyword evidence="4" id="KW-0677">Repeat</keyword>
<dbReference type="Gene3D" id="1.50.10.20">
    <property type="match status" value="1"/>
</dbReference>
<proteinExistence type="predicted"/>
<keyword evidence="3 7" id="KW-0732">Signal</keyword>
<evidence type="ECO:0000256" key="6">
    <source>
        <dbReference type="SAM" id="Phobius"/>
    </source>
</evidence>
<dbReference type="AlphaFoldDB" id="A0AAJ0LDK1"/>